<dbReference type="Pfam" id="PF18949">
    <property type="entry name" value="DUF5693"/>
    <property type="match status" value="1"/>
</dbReference>
<organism evidence="2 3">
    <name type="scientific">Tepidibacter formicigenes DSM 15518</name>
    <dbReference type="NCBI Taxonomy" id="1123349"/>
    <lineage>
        <taxon>Bacteria</taxon>
        <taxon>Bacillati</taxon>
        <taxon>Bacillota</taxon>
        <taxon>Clostridia</taxon>
        <taxon>Peptostreptococcales</taxon>
        <taxon>Peptostreptococcaceae</taxon>
        <taxon>Tepidibacter</taxon>
    </lineage>
</organism>
<reference evidence="3" key="1">
    <citation type="submission" date="2016-11" db="EMBL/GenBank/DDBJ databases">
        <authorList>
            <person name="Varghese N."/>
            <person name="Submissions S."/>
        </authorList>
    </citation>
    <scope>NUCLEOTIDE SEQUENCE [LARGE SCALE GENOMIC DNA]</scope>
    <source>
        <strain evidence="3">DSM 15518</strain>
    </source>
</reference>
<feature type="transmembrane region" description="Helical" evidence="1">
    <location>
        <begin position="426"/>
        <end position="447"/>
    </location>
</feature>
<feature type="transmembrane region" description="Helical" evidence="1">
    <location>
        <begin position="620"/>
        <end position="638"/>
    </location>
</feature>
<gene>
    <name evidence="2" type="ORF">SAMN02744037_01040</name>
</gene>
<feature type="transmembrane region" description="Helical" evidence="1">
    <location>
        <begin position="371"/>
        <end position="389"/>
    </location>
</feature>
<evidence type="ECO:0000313" key="3">
    <source>
        <dbReference type="Proteomes" id="UP000242497"/>
    </source>
</evidence>
<feature type="transmembrane region" description="Helical" evidence="1">
    <location>
        <begin position="508"/>
        <end position="525"/>
    </location>
</feature>
<proteinExistence type="predicted"/>
<keyword evidence="3" id="KW-1185">Reference proteome</keyword>
<dbReference type="STRING" id="1123349.SAMN02744037_01040"/>
<keyword evidence="1" id="KW-0812">Transmembrane</keyword>
<feature type="transmembrane region" description="Helical" evidence="1">
    <location>
        <begin position="401"/>
        <end position="420"/>
    </location>
</feature>
<dbReference type="InterPro" id="IPR043748">
    <property type="entry name" value="DUF5693"/>
</dbReference>
<feature type="transmembrane region" description="Helical" evidence="1">
    <location>
        <begin position="658"/>
        <end position="676"/>
    </location>
</feature>
<evidence type="ECO:0000256" key="1">
    <source>
        <dbReference type="SAM" id="Phobius"/>
    </source>
</evidence>
<dbReference type="EMBL" id="FRAE01000017">
    <property type="protein sequence ID" value="SHJ86236.1"/>
    <property type="molecule type" value="Genomic_DNA"/>
</dbReference>
<protein>
    <submittedName>
        <fullName evidence="2">Uncharacterized protein</fullName>
    </submittedName>
</protein>
<dbReference type="OrthoDB" id="3805529at2"/>
<accession>A0A1M6MS53</accession>
<dbReference type="AlphaFoldDB" id="A0A1M6MS53"/>
<evidence type="ECO:0000313" key="2">
    <source>
        <dbReference type="EMBL" id="SHJ86236.1"/>
    </source>
</evidence>
<feature type="transmembrane region" description="Helical" evidence="1">
    <location>
        <begin position="599"/>
        <end position="615"/>
    </location>
</feature>
<feature type="transmembrane region" description="Helical" evidence="1">
    <location>
        <begin position="546"/>
        <end position="566"/>
    </location>
</feature>
<keyword evidence="1" id="KW-0472">Membrane</keyword>
<dbReference type="RefSeq" id="WP_072887943.1">
    <property type="nucleotide sequence ID" value="NZ_FRAE01000017.1"/>
</dbReference>
<keyword evidence="1" id="KW-1133">Transmembrane helix</keyword>
<feature type="transmembrane region" description="Helical" evidence="1">
    <location>
        <begin position="467"/>
        <end position="488"/>
    </location>
</feature>
<sequence>MKVNRLFSLFLVIGIIFSSIFVFHRGNIENGYKNVEITLDYDQLLKMKEESDKNLEYFLKEFKSMGVNSVSVNEATLNSLKDRKEFNIKTSLEGYNLVVSSNENIFDFIVDGFTKKLGQDKVHIIDDNTLKIDGTRKDYIYDTTKLYDMNGKYVGKDKISEGSKLEYLGIGFLKDDLDIIRKSGLNVIARPIYLSQYEDEKSIKNYFDFLDKENIKPNFIIFSGGEVLGYDKDLNYLKDELKNRNIVIGMIETSVQREHIDQKGLKALVEDSGYYATRVFNIWNWIQIRYDYEIPLHKHGEEIINSMYRAVTERNVRIIYFKPFIDKQGKYVTDMDIYKQRFSEFEKRIEKGHNLKLGKVNPMKEVHTNKFMNISIVIGVIASLFILIDNIFNINDKVMKILFLLGIIGTSLVYILGIKVDLLDKAFALLGSITMPSLSMVFILYVVKEILKLKTDLKVSNIIFKGILTLVFACIISFIGVLFETSLLFDSKFLLEMDIFRGVKMSQIMPILFTVLIYISIFGYKRSEDKKGIYIDDIVKLFKEDIKVGHVIVLGIFVVGGIIFIARTGHETNIKPSTMELLFRNMLEMILTARPRNKAFLMAHPALILMVYLAFKDQKWMVFPLSLAVVIGQSNMVNTFSHLRAPLYLSYARTNYEIIFGVVLGGIAITIIDFIWRKLEGRKRNA</sequence>
<dbReference type="Proteomes" id="UP000242497">
    <property type="component" value="Unassembled WGS sequence"/>
</dbReference>
<name>A0A1M6MS53_9FIRM</name>